<reference evidence="3 4" key="1">
    <citation type="submission" date="2019-05" db="EMBL/GenBank/DDBJ databases">
        <title>Emergence of the Ug99 lineage of the wheat stem rust pathogen through somatic hybridization.</title>
        <authorList>
            <person name="Li F."/>
            <person name="Upadhyaya N.M."/>
            <person name="Sperschneider J."/>
            <person name="Matny O."/>
            <person name="Nguyen-Phuc H."/>
            <person name="Mago R."/>
            <person name="Raley C."/>
            <person name="Miller M.E."/>
            <person name="Silverstein K.A.T."/>
            <person name="Henningsen E."/>
            <person name="Hirsch C.D."/>
            <person name="Visser B."/>
            <person name="Pretorius Z.A."/>
            <person name="Steffenson B.J."/>
            <person name="Schwessinger B."/>
            <person name="Dodds P.N."/>
            <person name="Figueroa M."/>
        </authorList>
    </citation>
    <scope>NUCLEOTIDE SEQUENCE [LARGE SCALE GENOMIC DNA]</scope>
    <source>
        <strain evidence="3">21-0</strain>
    </source>
</reference>
<dbReference type="Pfam" id="PF00704">
    <property type="entry name" value="Glyco_hydro_18"/>
    <property type="match status" value="1"/>
</dbReference>
<comment type="caution">
    <text evidence="3">The sequence shown here is derived from an EMBL/GenBank/DDBJ whole genome shotgun (WGS) entry which is preliminary data.</text>
</comment>
<evidence type="ECO:0000313" key="4">
    <source>
        <dbReference type="Proteomes" id="UP000324748"/>
    </source>
</evidence>
<name>A0A5B0PRE0_PUCGR</name>
<dbReference type="PROSITE" id="PS51910">
    <property type="entry name" value="GH18_2"/>
    <property type="match status" value="1"/>
</dbReference>
<keyword evidence="4" id="KW-1185">Reference proteome</keyword>
<proteinExistence type="predicted"/>
<evidence type="ECO:0000256" key="1">
    <source>
        <dbReference type="SAM" id="SignalP"/>
    </source>
</evidence>
<organism evidence="3 4">
    <name type="scientific">Puccinia graminis f. sp. tritici</name>
    <dbReference type="NCBI Taxonomy" id="56615"/>
    <lineage>
        <taxon>Eukaryota</taxon>
        <taxon>Fungi</taxon>
        <taxon>Dikarya</taxon>
        <taxon>Basidiomycota</taxon>
        <taxon>Pucciniomycotina</taxon>
        <taxon>Pucciniomycetes</taxon>
        <taxon>Pucciniales</taxon>
        <taxon>Pucciniaceae</taxon>
        <taxon>Puccinia</taxon>
    </lineage>
</organism>
<dbReference type="GO" id="GO:0005576">
    <property type="term" value="C:extracellular region"/>
    <property type="evidence" value="ECO:0007669"/>
    <property type="project" value="TreeGrafter"/>
</dbReference>
<dbReference type="InterPro" id="IPR011583">
    <property type="entry name" value="Chitinase_II/V-like_cat"/>
</dbReference>
<dbReference type="PANTHER" id="PTHR11177:SF317">
    <property type="entry name" value="CHITINASE 12-RELATED"/>
    <property type="match status" value="1"/>
</dbReference>
<dbReference type="GO" id="GO:0006032">
    <property type="term" value="P:chitin catabolic process"/>
    <property type="evidence" value="ECO:0007669"/>
    <property type="project" value="TreeGrafter"/>
</dbReference>
<protein>
    <recommendedName>
        <fullName evidence="2">GH18 domain-containing protein</fullName>
    </recommendedName>
</protein>
<dbReference type="GO" id="GO:0005975">
    <property type="term" value="P:carbohydrate metabolic process"/>
    <property type="evidence" value="ECO:0007669"/>
    <property type="project" value="InterPro"/>
</dbReference>
<keyword evidence="1" id="KW-0732">Signal</keyword>
<feature type="domain" description="GH18" evidence="2">
    <location>
        <begin position="34"/>
        <end position="447"/>
    </location>
</feature>
<dbReference type="PANTHER" id="PTHR11177">
    <property type="entry name" value="CHITINASE"/>
    <property type="match status" value="1"/>
</dbReference>
<gene>
    <name evidence="3" type="ORF">PGT21_018935</name>
</gene>
<dbReference type="SMART" id="SM00636">
    <property type="entry name" value="Glyco_18"/>
    <property type="match status" value="1"/>
</dbReference>
<dbReference type="GO" id="GO:0008061">
    <property type="term" value="F:chitin binding"/>
    <property type="evidence" value="ECO:0007669"/>
    <property type="project" value="InterPro"/>
</dbReference>
<feature type="chain" id="PRO_5023053964" description="GH18 domain-containing protein" evidence="1">
    <location>
        <begin position="26"/>
        <end position="447"/>
    </location>
</feature>
<evidence type="ECO:0000313" key="3">
    <source>
        <dbReference type="EMBL" id="KAA1103476.1"/>
    </source>
</evidence>
<accession>A0A5B0PRE0</accession>
<dbReference type="SUPFAM" id="SSF51445">
    <property type="entry name" value="(Trans)glycosidases"/>
    <property type="match status" value="1"/>
</dbReference>
<dbReference type="InterPro" id="IPR050314">
    <property type="entry name" value="Glycosyl_Hydrlase_18"/>
</dbReference>
<dbReference type="OrthoDB" id="73875at2759"/>
<dbReference type="InterPro" id="IPR001223">
    <property type="entry name" value="Glyco_hydro18_cat"/>
</dbReference>
<dbReference type="Gene3D" id="3.10.50.10">
    <property type="match status" value="1"/>
</dbReference>
<dbReference type="Gene3D" id="3.20.20.80">
    <property type="entry name" value="Glycosidases"/>
    <property type="match status" value="1"/>
</dbReference>
<dbReference type="Proteomes" id="UP000324748">
    <property type="component" value="Unassembled WGS sequence"/>
</dbReference>
<feature type="signal peptide" evidence="1">
    <location>
        <begin position="1"/>
        <end position="25"/>
    </location>
</feature>
<dbReference type="EMBL" id="VSWC01000042">
    <property type="protein sequence ID" value="KAA1103476.1"/>
    <property type="molecule type" value="Genomic_DNA"/>
</dbReference>
<sequence length="447" mass="48723">MRSSSQVFLATGLLSALFLGSSTHAYSANNRGSPQVKAYYPSYNFEAQPVSKIDWTAYTDLLYFMVIPQPDFTLSYDPKLTRAQGEKLVTEFVAEARKNNVNALFSAGGWTGSRHFSNLTSTETSRKKFAQVLVNFGQKHGFAGIEMDWECEYRKTYNHHYVVATLTNSSDPILSLDTDANGDGIGCNSRNPADVVNFGLLVKEIRALWPHASITAALGISGFNGADGKTATAQETALLAQNLDYVNLMAYDVYGAWAPTTGPLAPLHATCAPPAFGQSVQTGLQVALKQGFKASQVILGIPGYAKRLELVSSKLEEKVVNGKPTYYYQNHTTVTPPGGKFDDKPGKDICGNAQNWGGSFLVNELISNGWLTPDQKHGANGYQRYYDSCSGQPFLTNGKYFITYDDQFSTVDKAKFAKQNGLGGIYFFDTMGPTAATVRAARQALSH</sequence>
<dbReference type="AlphaFoldDB" id="A0A5B0PRE0"/>
<dbReference type="GO" id="GO:0004568">
    <property type="term" value="F:chitinase activity"/>
    <property type="evidence" value="ECO:0007669"/>
    <property type="project" value="TreeGrafter"/>
</dbReference>
<dbReference type="InterPro" id="IPR017853">
    <property type="entry name" value="GH"/>
</dbReference>
<dbReference type="InterPro" id="IPR029070">
    <property type="entry name" value="Chitinase_insertion_sf"/>
</dbReference>
<evidence type="ECO:0000259" key="2">
    <source>
        <dbReference type="PROSITE" id="PS51910"/>
    </source>
</evidence>